<organism evidence="3 4">
    <name type="scientific">Capnocytophaga gingivalis</name>
    <dbReference type="NCBI Taxonomy" id="1017"/>
    <lineage>
        <taxon>Bacteria</taxon>
        <taxon>Pseudomonadati</taxon>
        <taxon>Bacteroidota</taxon>
        <taxon>Flavobacteriia</taxon>
        <taxon>Flavobacteriales</taxon>
        <taxon>Flavobacteriaceae</taxon>
        <taxon>Capnocytophaga</taxon>
    </lineage>
</organism>
<evidence type="ECO:0000313" key="4">
    <source>
        <dbReference type="Proteomes" id="UP001311730"/>
    </source>
</evidence>
<evidence type="ECO:0000259" key="2">
    <source>
        <dbReference type="SMART" id="SM00245"/>
    </source>
</evidence>
<evidence type="ECO:0000313" key="3">
    <source>
        <dbReference type="EMBL" id="MEB3073862.1"/>
    </source>
</evidence>
<dbReference type="Pfam" id="PF18294">
    <property type="entry name" value="Pept_S41_N"/>
    <property type="match status" value="1"/>
</dbReference>
<reference evidence="3 4" key="1">
    <citation type="submission" date="2023-12" db="EMBL/GenBank/DDBJ databases">
        <title>Genomic sequences of Capnocytophaga and Parvimonas strains.</title>
        <authorList>
            <person name="Watt R.M."/>
            <person name="Wang M."/>
            <person name="Yang T."/>
            <person name="Tong W.M."/>
        </authorList>
    </citation>
    <scope>NUCLEOTIDE SEQUENCE [LARGE SCALE GENOMIC DNA]</scope>
    <source>
        <strain evidence="3 4">CCUG 13096</strain>
    </source>
</reference>
<feature type="signal peptide" evidence="1">
    <location>
        <begin position="1"/>
        <end position="19"/>
    </location>
</feature>
<dbReference type="Gene3D" id="3.30.750.170">
    <property type="match status" value="1"/>
</dbReference>
<evidence type="ECO:0000256" key="1">
    <source>
        <dbReference type="SAM" id="SignalP"/>
    </source>
</evidence>
<keyword evidence="4" id="KW-1185">Reference proteome</keyword>
<keyword evidence="1" id="KW-0732">Signal</keyword>
<comment type="caution">
    <text evidence="3">The sequence shown here is derived from an EMBL/GenBank/DDBJ whole genome shotgun (WGS) entry which is preliminary data.</text>
</comment>
<dbReference type="Gene3D" id="2.30.42.10">
    <property type="match status" value="1"/>
</dbReference>
<dbReference type="SMART" id="SM00245">
    <property type="entry name" value="TSPc"/>
    <property type="match status" value="1"/>
</dbReference>
<dbReference type="Gene3D" id="3.90.226.10">
    <property type="entry name" value="2-enoyl-CoA Hydratase, Chain A, domain 1"/>
    <property type="match status" value="1"/>
</dbReference>
<dbReference type="InterPro" id="IPR041613">
    <property type="entry name" value="Pept_S41_N"/>
</dbReference>
<dbReference type="InterPro" id="IPR029045">
    <property type="entry name" value="ClpP/crotonase-like_dom_sf"/>
</dbReference>
<dbReference type="Proteomes" id="UP001311730">
    <property type="component" value="Unassembled WGS sequence"/>
</dbReference>
<dbReference type="RefSeq" id="WP_323982376.1">
    <property type="nucleotide sequence ID" value="NZ_JAYKBW010000001.1"/>
</dbReference>
<gene>
    <name evidence="3" type="ORF">VJJ08_00925</name>
</gene>
<dbReference type="PANTHER" id="PTHR32060">
    <property type="entry name" value="TAIL-SPECIFIC PROTEASE"/>
    <property type="match status" value="1"/>
</dbReference>
<accession>A0ABU5Z4I6</accession>
<proteinExistence type="predicted"/>
<name>A0ABU5Z4I6_9FLAO</name>
<dbReference type="InterPro" id="IPR036034">
    <property type="entry name" value="PDZ_sf"/>
</dbReference>
<protein>
    <submittedName>
        <fullName evidence="3">S41 family peptidase</fullName>
    </submittedName>
</protein>
<sequence>MIKKLSLLLILSLCLPSCSKESIEKQLEEATQRAKAEDPLYSTKDFIWKGLNQYYLWQEEINDLSDTRFEKSLGYTNATSKRYVSYLKNFSTPEVLFKYLLSSEDRFSFIVEDIDQLEDSFQGISLSTGMDYALANIGGSKEIIGYVRYVFPNSDAEKQGVKRGDFFFSVDGQRLSTTNYQQLLFNQKTTLTFGFCKVENKQLVPTESKTLSQLPLQEDPILLHKTLSRSGKKIGYLVYNSFVSKYDKELNEVFAQFKSDGISDLVLDLRYNSGGSVQTAIYLASMIKGTDTNKVFVRQTSNTKMANYWKRDHTFENNISGTPIHTLNLPKIYILTSKHTASASELIINGLKPYLTVVQIGETTIGKNLASITLKDKSQGSKWAMQPIVLRSENANGFGHYESGIVPDFEIKEDVRNLGTLGDENEPLLAKALELITGMPQQSASLRQQGFRRVANRFSLEEFDHCRSLSPTNNRMYIDNPTE</sequence>
<dbReference type="InterPro" id="IPR005151">
    <property type="entry name" value="Tail-specific_protease"/>
</dbReference>
<dbReference type="SUPFAM" id="SSF50156">
    <property type="entry name" value="PDZ domain-like"/>
    <property type="match status" value="1"/>
</dbReference>
<dbReference type="Pfam" id="PF03572">
    <property type="entry name" value="Peptidase_S41"/>
    <property type="match status" value="1"/>
</dbReference>
<dbReference type="PANTHER" id="PTHR32060:SF30">
    <property type="entry name" value="CARBOXY-TERMINAL PROCESSING PROTEASE CTPA"/>
    <property type="match status" value="1"/>
</dbReference>
<dbReference type="CDD" id="cd07561">
    <property type="entry name" value="Peptidase_S41_CPP_like"/>
    <property type="match status" value="1"/>
</dbReference>
<feature type="chain" id="PRO_5046080078" evidence="1">
    <location>
        <begin position="20"/>
        <end position="483"/>
    </location>
</feature>
<feature type="domain" description="Tail specific protease" evidence="2">
    <location>
        <begin position="204"/>
        <end position="412"/>
    </location>
</feature>
<dbReference type="EMBL" id="JAYKBW010000001">
    <property type="protein sequence ID" value="MEB3073862.1"/>
    <property type="molecule type" value="Genomic_DNA"/>
</dbReference>
<dbReference type="SUPFAM" id="SSF52096">
    <property type="entry name" value="ClpP/crotonase"/>
    <property type="match status" value="1"/>
</dbReference>